<evidence type="ECO:0000256" key="1">
    <source>
        <dbReference type="SAM" id="Phobius"/>
    </source>
</evidence>
<name>A0A239HDW1_9BACT</name>
<dbReference type="AlphaFoldDB" id="A0A239HDW1"/>
<protein>
    <submittedName>
        <fullName evidence="2">Uncharacterized protein</fullName>
    </submittedName>
</protein>
<evidence type="ECO:0000313" key="3">
    <source>
        <dbReference type="Proteomes" id="UP000198432"/>
    </source>
</evidence>
<feature type="transmembrane region" description="Helical" evidence="1">
    <location>
        <begin position="98"/>
        <end position="128"/>
    </location>
</feature>
<keyword evidence="1" id="KW-0812">Transmembrane</keyword>
<organism evidence="2 3">
    <name type="scientific">Pontibacter ummariensis</name>
    <dbReference type="NCBI Taxonomy" id="1610492"/>
    <lineage>
        <taxon>Bacteria</taxon>
        <taxon>Pseudomonadati</taxon>
        <taxon>Bacteroidota</taxon>
        <taxon>Cytophagia</taxon>
        <taxon>Cytophagales</taxon>
        <taxon>Hymenobacteraceae</taxon>
        <taxon>Pontibacter</taxon>
    </lineage>
</organism>
<proteinExistence type="predicted"/>
<keyword evidence="1" id="KW-0472">Membrane</keyword>
<keyword evidence="1" id="KW-1133">Transmembrane helix</keyword>
<sequence length="183" mass="20922">MQPFVGFWNLLYDERPKAVLRLLLRRNLTLNKLNVPSIMAQNKLFTGEQYLTQTLDNRMVVTTHRLILKQAPWALRHNQSLLLDDITGWDVKATGHFLYLYLGIASAVTSFFIPSFSLLPLFFLALFLMTRHRRVYLKTASKEVLLPVEVDEACISSLLQMVRQVHPTTDPVPSPKGKMVVAA</sequence>
<reference evidence="3" key="1">
    <citation type="submission" date="2017-06" db="EMBL/GenBank/DDBJ databases">
        <authorList>
            <person name="Varghese N."/>
            <person name="Submissions S."/>
        </authorList>
    </citation>
    <scope>NUCLEOTIDE SEQUENCE [LARGE SCALE GENOMIC DNA]</scope>
    <source>
        <strain evidence="3">NKM1</strain>
    </source>
</reference>
<accession>A0A239HDW1</accession>
<dbReference type="EMBL" id="FZOQ01000013">
    <property type="protein sequence ID" value="SNS79599.1"/>
    <property type="molecule type" value="Genomic_DNA"/>
</dbReference>
<dbReference type="Proteomes" id="UP000198432">
    <property type="component" value="Unassembled WGS sequence"/>
</dbReference>
<keyword evidence="3" id="KW-1185">Reference proteome</keyword>
<evidence type="ECO:0000313" key="2">
    <source>
        <dbReference type="EMBL" id="SNS79599.1"/>
    </source>
</evidence>
<gene>
    <name evidence="2" type="ORF">SAMN06296052_113107</name>
</gene>